<keyword evidence="3" id="KW-0812">Transmembrane</keyword>
<keyword evidence="5" id="KW-0175">Coiled coil</keyword>
<dbReference type="Pfam" id="PF07798">
    <property type="entry name" value="CCDC90-like"/>
    <property type="match status" value="1"/>
</dbReference>
<dbReference type="PANTHER" id="PTHR14360">
    <property type="entry name" value="PROTEIN FMP32, MITOCHONDRIAL"/>
    <property type="match status" value="1"/>
</dbReference>
<dbReference type="GO" id="GO:0016020">
    <property type="term" value="C:membrane"/>
    <property type="evidence" value="ECO:0007669"/>
    <property type="project" value="UniProtKB-SubCell"/>
</dbReference>
<evidence type="ECO:0000256" key="7">
    <source>
        <dbReference type="ARBA" id="ARBA00023136"/>
    </source>
</evidence>
<evidence type="ECO:0008006" key="10">
    <source>
        <dbReference type="Google" id="ProtNLM"/>
    </source>
</evidence>
<evidence type="ECO:0000256" key="6">
    <source>
        <dbReference type="ARBA" id="ARBA00023128"/>
    </source>
</evidence>
<keyword evidence="4" id="KW-1133">Transmembrane helix</keyword>
<evidence type="ECO:0000256" key="1">
    <source>
        <dbReference type="ARBA" id="ARBA00004173"/>
    </source>
</evidence>
<keyword evidence="9" id="KW-1185">Reference proteome</keyword>
<evidence type="ECO:0000256" key="4">
    <source>
        <dbReference type="ARBA" id="ARBA00022989"/>
    </source>
</evidence>
<dbReference type="InterPro" id="IPR024461">
    <property type="entry name" value="CCDC90-like"/>
</dbReference>
<dbReference type="GO" id="GO:0005739">
    <property type="term" value="C:mitochondrion"/>
    <property type="evidence" value="ECO:0007669"/>
    <property type="project" value="UniProtKB-SubCell"/>
</dbReference>
<evidence type="ECO:0000256" key="3">
    <source>
        <dbReference type="ARBA" id="ARBA00022692"/>
    </source>
</evidence>
<proteinExistence type="predicted"/>
<dbReference type="FunFam" id="1.20.5.340:FF:000029">
    <property type="entry name" value="Coiled-coil domain-containing protein 90-like"/>
    <property type="match status" value="1"/>
</dbReference>
<evidence type="ECO:0000313" key="8">
    <source>
        <dbReference type="EMBL" id="WOK91453.1"/>
    </source>
</evidence>
<protein>
    <recommendedName>
        <fullName evidence="10">Protein FMP32, mitochondrial</fullName>
    </recommendedName>
</protein>
<evidence type="ECO:0000256" key="5">
    <source>
        <dbReference type="ARBA" id="ARBA00023054"/>
    </source>
</evidence>
<sequence>MLAATIASRRRVAALGFRSRSSTQLLADSSLVRHFSSQLIQTSENRAYHVDTLALVRRLEKEGLPTKQAEAITSTITEILNDSLQNINHSFVSKLEMEKSEVMQESKLSNFKAETKSSQEHHFALLQRETEKLRGDIEKMRTQLRYEIDKVTSGQRLDLNLEKGHIRDELNKQASANGELTSKLDREIHALGARLEAAKYEVIKYCIGTLLSLSALSVAVVRLLL</sequence>
<organism evidence="8 9">
    <name type="scientific">Canna indica</name>
    <name type="common">Indian-shot</name>
    <dbReference type="NCBI Taxonomy" id="4628"/>
    <lineage>
        <taxon>Eukaryota</taxon>
        <taxon>Viridiplantae</taxon>
        <taxon>Streptophyta</taxon>
        <taxon>Embryophyta</taxon>
        <taxon>Tracheophyta</taxon>
        <taxon>Spermatophyta</taxon>
        <taxon>Magnoliopsida</taxon>
        <taxon>Liliopsida</taxon>
        <taxon>Zingiberales</taxon>
        <taxon>Cannaceae</taxon>
        <taxon>Canna</taxon>
    </lineage>
</organism>
<dbReference type="EMBL" id="CP136890">
    <property type="protein sequence ID" value="WOK91453.1"/>
    <property type="molecule type" value="Genomic_DNA"/>
</dbReference>
<accession>A0AAQ3JLU4</accession>
<evidence type="ECO:0000256" key="2">
    <source>
        <dbReference type="ARBA" id="ARBA00004370"/>
    </source>
</evidence>
<comment type="subcellular location">
    <subcellularLocation>
        <location evidence="2">Membrane</location>
    </subcellularLocation>
    <subcellularLocation>
        <location evidence="1">Mitochondrion</location>
    </subcellularLocation>
</comment>
<name>A0AAQ3JLU4_9LILI</name>
<gene>
    <name evidence="8" type="ORF">Cni_G00144</name>
</gene>
<keyword evidence="6" id="KW-0496">Mitochondrion</keyword>
<dbReference type="Proteomes" id="UP001327560">
    <property type="component" value="Chromosome 1"/>
</dbReference>
<evidence type="ECO:0000313" key="9">
    <source>
        <dbReference type="Proteomes" id="UP001327560"/>
    </source>
</evidence>
<dbReference type="Gene3D" id="1.20.5.340">
    <property type="match status" value="1"/>
</dbReference>
<reference evidence="8 9" key="1">
    <citation type="submission" date="2023-10" db="EMBL/GenBank/DDBJ databases">
        <title>Chromosome-scale genome assembly provides insights into flower coloration mechanisms of Canna indica.</title>
        <authorList>
            <person name="Li C."/>
        </authorList>
    </citation>
    <scope>NUCLEOTIDE SEQUENCE [LARGE SCALE GENOMIC DNA]</scope>
    <source>
        <tissue evidence="8">Flower</tissue>
    </source>
</reference>
<keyword evidence="7" id="KW-0472">Membrane</keyword>
<dbReference type="AlphaFoldDB" id="A0AAQ3JLU4"/>
<dbReference type="PANTHER" id="PTHR14360:SF1">
    <property type="entry name" value="PROTEIN FMP32, MITOCHONDRIAL"/>
    <property type="match status" value="1"/>
</dbReference>